<dbReference type="Pfam" id="PF01494">
    <property type="entry name" value="FAD_binding_3"/>
    <property type="match status" value="2"/>
</dbReference>
<feature type="domain" description="FAD-binding" evidence="5">
    <location>
        <begin position="348"/>
        <end position="405"/>
    </location>
</feature>
<keyword evidence="1" id="KW-0285">Flavoprotein</keyword>
<evidence type="ECO:0000256" key="1">
    <source>
        <dbReference type="ARBA" id="ARBA00022630"/>
    </source>
</evidence>
<name>A0A0D2HWK9_CLAB1</name>
<dbReference type="GO" id="GO:0004497">
    <property type="term" value="F:monooxygenase activity"/>
    <property type="evidence" value="ECO:0007669"/>
    <property type="project" value="UniProtKB-KW"/>
</dbReference>
<sequence length="430" mass="47612">MSDIRIAIVGGGPAGLTLARLLQLNNLSCTVFELDSDSLGRDQGGTVDLHPSGGQLALQHAGLTEEFRRLSRPEGEAMKLLKYDGTIVYDENTMGNTRPEEYADRPEIDRTKLRQLLLDSLRPGTVVWGKRLQSVQKSSSQAGKYDLHFQDTMEGGFDLVVGADGAWSKVRSFLTDQQPYYSGITAIELWASEVEKKHQWLSDFVGAGNCFMFDEGRAIQCQKLGNDSIRVYAGVRQPEDWLEKCGIDWSSPVEARRGLVERYYADCSDDLKRAILDANDKLVPRRMWMLPVAFQWKSHGGVTLLGDAVGQSLFHLTANDRLEALIKIGSHPRVDCRSLSNKSSFKTDAAHVMTPFAGVGVNLAMVDSLDLAKAIIGCAEDREKLPDAIKAYEGEMLSRAEQFAKKTYKGLINHFSADGCEEMAGRLKGR</sequence>
<proteinExistence type="predicted"/>
<reference evidence="6" key="1">
    <citation type="submission" date="2015-01" db="EMBL/GenBank/DDBJ databases">
        <title>The Genome Sequence of Cladophialophora bantiana CBS 173.52.</title>
        <authorList>
            <consortium name="The Broad Institute Genomics Platform"/>
            <person name="Cuomo C."/>
            <person name="de Hoog S."/>
            <person name="Gorbushina A."/>
            <person name="Stielow B."/>
            <person name="Teixiera M."/>
            <person name="Abouelleil A."/>
            <person name="Chapman S.B."/>
            <person name="Priest M."/>
            <person name="Young S.K."/>
            <person name="Wortman J."/>
            <person name="Nusbaum C."/>
            <person name="Birren B."/>
        </authorList>
    </citation>
    <scope>NUCLEOTIDE SEQUENCE [LARGE SCALE GENOMIC DNA]</scope>
    <source>
        <strain evidence="6">CBS 173.52</strain>
    </source>
</reference>
<evidence type="ECO:0000256" key="4">
    <source>
        <dbReference type="ARBA" id="ARBA00023033"/>
    </source>
</evidence>
<dbReference type="HOGENOM" id="CLU_009665_4_0_1"/>
<keyword evidence="3" id="KW-0560">Oxidoreductase</keyword>
<dbReference type="GO" id="GO:0071949">
    <property type="term" value="F:FAD binding"/>
    <property type="evidence" value="ECO:0007669"/>
    <property type="project" value="InterPro"/>
</dbReference>
<dbReference type="EMBL" id="KN846997">
    <property type="protein sequence ID" value="KIW88934.1"/>
    <property type="molecule type" value="Genomic_DNA"/>
</dbReference>
<dbReference type="InterPro" id="IPR036188">
    <property type="entry name" value="FAD/NAD-bd_sf"/>
</dbReference>
<dbReference type="InterPro" id="IPR002938">
    <property type="entry name" value="FAD-bd"/>
</dbReference>
<gene>
    <name evidence="6" type="ORF">Z519_10418</name>
</gene>
<dbReference type="PRINTS" id="PR00420">
    <property type="entry name" value="RNGMNOXGNASE"/>
</dbReference>
<evidence type="ECO:0000256" key="3">
    <source>
        <dbReference type="ARBA" id="ARBA00023002"/>
    </source>
</evidence>
<keyword evidence="2" id="KW-0274">FAD</keyword>
<dbReference type="PANTHER" id="PTHR46972">
    <property type="entry name" value="MONOOXYGENASE ASQM-RELATED"/>
    <property type="match status" value="1"/>
</dbReference>
<dbReference type="AlphaFoldDB" id="A0A0D2HWK9"/>
<dbReference type="PANTHER" id="PTHR46972:SF1">
    <property type="entry name" value="FAD DEPENDENT OXIDOREDUCTASE DOMAIN-CONTAINING PROTEIN"/>
    <property type="match status" value="1"/>
</dbReference>
<dbReference type="Gene3D" id="3.50.50.60">
    <property type="entry name" value="FAD/NAD(P)-binding domain"/>
    <property type="match status" value="2"/>
</dbReference>
<dbReference type="RefSeq" id="XP_016615603.1">
    <property type="nucleotide sequence ID" value="XM_016768135.1"/>
</dbReference>
<feature type="domain" description="FAD-binding" evidence="5">
    <location>
        <begin position="5"/>
        <end position="187"/>
    </location>
</feature>
<dbReference type="OrthoDB" id="655030at2759"/>
<evidence type="ECO:0000313" key="6">
    <source>
        <dbReference type="EMBL" id="KIW88934.1"/>
    </source>
</evidence>
<keyword evidence="4" id="KW-0503">Monooxygenase</keyword>
<accession>A0A0D2HWK9</accession>
<dbReference type="SUPFAM" id="SSF51905">
    <property type="entry name" value="FAD/NAD(P)-binding domain"/>
    <property type="match status" value="1"/>
</dbReference>
<protein>
    <submittedName>
        <fullName evidence="6">Unplaced genomic scaffold supercont1.18, whole genome shotgun sequence</fullName>
    </submittedName>
</protein>
<dbReference type="GeneID" id="27703346"/>
<evidence type="ECO:0000256" key="2">
    <source>
        <dbReference type="ARBA" id="ARBA00022827"/>
    </source>
</evidence>
<dbReference type="VEuPathDB" id="FungiDB:Z519_10418"/>
<organism evidence="6">
    <name type="scientific">Cladophialophora bantiana (strain ATCC 10958 / CBS 173.52 / CDC B-1940 / NIH 8579)</name>
    <name type="common">Xylohypha bantiana</name>
    <dbReference type="NCBI Taxonomy" id="1442370"/>
    <lineage>
        <taxon>Eukaryota</taxon>
        <taxon>Fungi</taxon>
        <taxon>Dikarya</taxon>
        <taxon>Ascomycota</taxon>
        <taxon>Pezizomycotina</taxon>
        <taxon>Eurotiomycetes</taxon>
        <taxon>Chaetothyriomycetidae</taxon>
        <taxon>Chaetothyriales</taxon>
        <taxon>Herpotrichiellaceae</taxon>
        <taxon>Cladophialophora</taxon>
    </lineage>
</organism>
<evidence type="ECO:0000259" key="5">
    <source>
        <dbReference type="Pfam" id="PF01494"/>
    </source>
</evidence>